<sequence>MNISWEVKNVQKKQSIFHNSRIILLLILIIFSIGQLFPLVWLIDFSLCKSGDVYGANILKIPSPPQFQNYYIAWKDGKIPHYFINSVIVNVTSVGLTVILSLMMAYAFVRMKWKLSNKVLMYVLLGLMIPIHATLLPNFIIFKEIHILDSYLALILPYVAFSLPQAVFLMTGFIGSIPREIEESAVMDGAGIFTILFKIIFPLSTPAIVTVTVTTFLTTWNEFIMAATYLTSDKFRTLPFSVYNFAGQYASNYAVQFAVMTIVALPSLIVYILLNEQVTKGVTLGALKG</sequence>
<keyword evidence="3" id="KW-1003">Cell membrane</keyword>
<dbReference type="KEGG" id="tte:TTE2347"/>
<keyword evidence="5 7" id="KW-1133">Transmembrane helix</keyword>
<evidence type="ECO:0000313" key="10">
    <source>
        <dbReference type="Proteomes" id="UP000000555"/>
    </source>
</evidence>
<dbReference type="EMBL" id="AE008691">
    <property type="protein sequence ID" value="AAM25488.1"/>
    <property type="molecule type" value="Genomic_DNA"/>
</dbReference>
<evidence type="ECO:0000256" key="5">
    <source>
        <dbReference type="ARBA" id="ARBA00022989"/>
    </source>
</evidence>
<name>Q8R7Q1_CALS4</name>
<dbReference type="GO" id="GO:0055085">
    <property type="term" value="P:transmembrane transport"/>
    <property type="evidence" value="ECO:0007669"/>
    <property type="project" value="InterPro"/>
</dbReference>
<dbReference type="HOGENOM" id="CLU_016047_1_2_9"/>
<feature type="transmembrane region" description="Helical" evidence="7">
    <location>
        <begin position="154"/>
        <end position="174"/>
    </location>
</feature>
<dbReference type="OrthoDB" id="61400at2"/>
<dbReference type="SUPFAM" id="SSF161098">
    <property type="entry name" value="MetI-like"/>
    <property type="match status" value="1"/>
</dbReference>
<evidence type="ECO:0000256" key="7">
    <source>
        <dbReference type="RuleBase" id="RU363032"/>
    </source>
</evidence>
<evidence type="ECO:0000256" key="6">
    <source>
        <dbReference type="ARBA" id="ARBA00023136"/>
    </source>
</evidence>
<dbReference type="CDD" id="cd06261">
    <property type="entry name" value="TM_PBP2"/>
    <property type="match status" value="1"/>
</dbReference>
<dbReference type="STRING" id="273068.TTE2347"/>
<keyword evidence="2 7" id="KW-0813">Transport</keyword>
<organism evidence="9 10">
    <name type="scientific">Caldanaerobacter subterraneus subsp. tengcongensis (strain DSM 15242 / JCM 11007 / NBRC 100824 / MB4)</name>
    <name type="common">Thermoanaerobacter tengcongensis</name>
    <dbReference type="NCBI Taxonomy" id="273068"/>
    <lineage>
        <taxon>Bacteria</taxon>
        <taxon>Bacillati</taxon>
        <taxon>Bacillota</taxon>
        <taxon>Clostridia</taxon>
        <taxon>Thermoanaerobacterales</taxon>
        <taxon>Thermoanaerobacteraceae</taxon>
        <taxon>Caldanaerobacter</taxon>
    </lineage>
</organism>
<dbReference type="AlphaFoldDB" id="Q8R7Q1"/>
<dbReference type="RefSeq" id="WP_011026389.1">
    <property type="nucleotide sequence ID" value="NC_003869.1"/>
</dbReference>
<evidence type="ECO:0000259" key="8">
    <source>
        <dbReference type="PROSITE" id="PS50928"/>
    </source>
</evidence>
<dbReference type="GO" id="GO:0005886">
    <property type="term" value="C:plasma membrane"/>
    <property type="evidence" value="ECO:0007669"/>
    <property type="project" value="UniProtKB-SubCell"/>
</dbReference>
<dbReference type="Proteomes" id="UP000000555">
    <property type="component" value="Chromosome"/>
</dbReference>
<keyword evidence="10" id="KW-1185">Reference proteome</keyword>
<evidence type="ECO:0000256" key="3">
    <source>
        <dbReference type="ARBA" id="ARBA00022475"/>
    </source>
</evidence>
<evidence type="ECO:0000256" key="2">
    <source>
        <dbReference type="ARBA" id="ARBA00022448"/>
    </source>
</evidence>
<feature type="transmembrane region" description="Helical" evidence="7">
    <location>
        <begin position="195"/>
        <end position="217"/>
    </location>
</feature>
<keyword evidence="4 7" id="KW-0812">Transmembrane</keyword>
<evidence type="ECO:0000256" key="1">
    <source>
        <dbReference type="ARBA" id="ARBA00004651"/>
    </source>
</evidence>
<gene>
    <name evidence="9" type="primary">MalG5</name>
    <name evidence="9" type="ordered locus">TTE2347</name>
</gene>
<dbReference type="InterPro" id="IPR035906">
    <property type="entry name" value="MetI-like_sf"/>
</dbReference>
<feature type="transmembrane region" description="Helical" evidence="7">
    <location>
        <begin position="82"/>
        <end position="107"/>
    </location>
</feature>
<protein>
    <submittedName>
        <fullName evidence="9">Sugar permeases</fullName>
    </submittedName>
</protein>
<feature type="transmembrane region" description="Helical" evidence="7">
    <location>
        <begin position="21"/>
        <end position="43"/>
    </location>
</feature>
<dbReference type="Pfam" id="PF00528">
    <property type="entry name" value="BPD_transp_1"/>
    <property type="match status" value="1"/>
</dbReference>
<evidence type="ECO:0000256" key="4">
    <source>
        <dbReference type="ARBA" id="ARBA00022692"/>
    </source>
</evidence>
<dbReference type="PANTHER" id="PTHR43744">
    <property type="entry name" value="ABC TRANSPORTER PERMEASE PROTEIN MG189-RELATED-RELATED"/>
    <property type="match status" value="1"/>
</dbReference>
<dbReference type="eggNOG" id="COG0395">
    <property type="taxonomic scope" value="Bacteria"/>
</dbReference>
<reference evidence="9 10" key="1">
    <citation type="journal article" date="2002" name="Genome Res.">
        <title>A complete sequence of the T. tengcongensis genome.</title>
        <authorList>
            <person name="Bao Q."/>
            <person name="Tian Y."/>
            <person name="Li W."/>
            <person name="Xu Z."/>
            <person name="Xuan Z."/>
            <person name="Hu S."/>
            <person name="Dong W."/>
            <person name="Yang J."/>
            <person name="Chen Y."/>
            <person name="Xue Y."/>
            <person name="Xu Y."/>
            <person name="Lai X."/>
            <person name="Huang L."/>
            <person name="Dong X."/>
            <person name="Ma Y."/>
            <person name="Ling L."/>
            <person name="Tan H."/>
            <person name="Chen R."/>
            <person name="Wang J."/>
            <person name="Yu J."/>
            <person name="Yang H."/>
        </authorList>
    </citation>
    <scope>NUCLEOTIDE SEQUENCE [LARGE SCALE GENOMIC DNA]</scope>
    <source>
        <strain evidence="10">DSM 15242 / JCM 11007 / NBRC 100824 / MB4</strain>
    </source>
</reference>
<dbReference type="InterPro" id="IPR000515">
    <property type="entry name" value="MetI-like"/>
</dbReference>
<dbReference type="PROSITE" id="PS50928">
    <property type="entry name" value="ABC_TM1"/>
    <property type="match status" value="1"/>
</dbReference>
<feature type="domain" description="ABC transmembrane type-1" evidence="8">
    <location>
        <begin position="83"/>
        <end position="274"/>
    </location>
</feature>
<dbReference type="Gene3D" id="1.10.3720.10">
    <property type="entry name" value="MetI-like"/>
    <property type="match status" value="1"/>
</dbReference>
<comment type="similarity">
    <text evidence="7">Belongs to the binding-protein-dependent transport system permease family.</text>
</comment>
<accession>Q8R7Q1</accession>
<proteinExistence type="inferred from homology"/>
<evidence type="ECO:0000313" key="9">
    <source>
        <dbReference type="EMBL" id="AAM25488.1"/>
    </source>
</evidence>
<feature type="transmembrane region" description="Helical" evidence="7">
    <location>
        <begin position="253"/>
        <end position="274"/>
    </location>
</feature>
<keyword evidence="6 7" id="KW-0472">Membrane</keyword>
<dbReference type="PANTHER" id="PTHR43744:SF12">
    <property type="entry name" value="ABC TRANSPORTER PERMEASE PROTEIN MG189-RELATED"/>
    <property type="match status" value="1"/>
</dbReference>
<comment type="subcellular location">
    <subcellularLocation>
        <location evidence="1 7">Cell membrane</location>
        <topology evidence="1 7">Multi-pass membrane protein</topology>
    </subcellularLocation>
</comment>
<feature type="transmembrane region" description="Helical" evidence="7">
    <location>
        <begin position="119"/>
        <end position="142"/>
    </location>
</feature>